<organism evidence="4 5">
    <name type="scientific">Chryseosolibacter indicus</name>
    <dbReference type="NCBI Taxonomy" id="2782351"/>
    <lineage>
        <taxon>Bacteria</taxon>
        <taxon>Pseudomonadati</taxon>
        <taxon>Bacteroidota</taxon>
        <taxon>Cytophagia</taxon>
        <taxon>Cytophagales</taxon>
        <taxon>Chryseotaleaceae</taxon>
        <taxon>Chryseosolibacter</taxon>
    </lineage>
</organism>
<dbReference type="PANTHER" id="PTHR44170">
    <property type="entry name" value="PROTEIN SIDEKICK"/>
    <property type="match status" value="1"/>
</dbReference>
<evidence type="ECO:0000256" key="2">
    <source>
        <dbReference type="SAM" id="SignalP"/>
    </source>
</evidence>
<gene>
    <name evidence="4" type="ORF">KK060_13855</name>
</gene>
<dbReference type="PRINTS" id="PR00014">
    <property type="entry name" value="FNTYPEIII"/>
</dbReference>
<feature type="signal peptide" evidence="2">
    <location>
        <begin position="1"/>
        <end position="25"/>
    </location>
</feature>
<feature type="domain" description="Fibronectin type-III" evidence="3">
    <location>
        <begin position="170"/>
        <end position="252"/>
    </location>
</feature>
<keyword evidence="1" id="KW-1015">Disulfide bond</keyword>
<dbReference type="SMART" id="SM00060">
    <property type="entry name" value="FN3"/>
    <property type="match status" value="1"/>
</dbReference>
<dbReference type="Pfam" id="PF00041">
    <property type="entry name" value="fn3"/>
    <property type="match status" value="1"/>
</dbReference>
<evidence type="ECO:0000313" key="5">
    <source>
        <dbReference type="Proteomes" id="UP000772618"/>
    </source>
</evidence>
<dbReference type="Proteomes" id="UP000772618">
    <property type="component" value="Unassembled WGS sequence"/>
</dbReference>
<dbReference type="InterPro" id="IPR026444">
    <property type="entry name" value="Secre_tail"/>
</dbReference>
<dbReference type="Gene3D" id="2.60.120.380">
    <property type="match status" value="1"/>
</dbReference>
<dbReference type="PROSITE" id="PS50853">
    <property type="entry name" value="FN3"/>
    <property type="match status" value="1"/>
</dbReference>
<dbReference type="Pfam" id="PF18962">
    <property type="entry name" value="Por_Secre_tail"/>
    <property type="match status" value="1"/>
</dbReference>
<evidence type="ECO:0000313" key="4">
    <source>
        <dbReference type="EMBL" id="MBT1704375.1"/>
    </source>
</evidence>
<dbReference type="InterPro" id="IPR036116">
    <property type="entry name" value="FN3_sf"/>
</dbReference>
<sequence length="618" mass="67672">MIKILLSRKSMLVILFLIAISPVFSQSQNYDTWEIVSASLSGGKVVINANETRVIKFRVTAKRQLNPSGNPNEWLPVNFQFQLARMPSGAQSCGCTAISNIQTITSADFGTNEAFVTKEYSVSVTAQSGSSSTGSALRNGDRIVLVVGGPWAPSKAYSVTVNIPPSVPAAPTNLTISAGASCKVDLSWTKPSGTVTGYKIYVNDVYNQSLTSTSTTISNLNANTTYALKVTAYNSLGESPKSTAANYTTSADPIGTSLNNPINVTLQPQQFYYDARSNVSSNCYRNDLDANGDNQFTGQPSDDVYYKFYSQYSGELQISLCGSSFTNTRIHLLKYTAATWVWVERDINERTLCASLQTSRVQGIEPGTYAVVIEGDGSSSGTYNLSMILDTRFVPGSAWYIPIDAGVFGSCTNFYDNKPWINPTFIDNYGGPGDDVYYKFSLSTEANIVIAACNDIHDFRVHLLNNENQLIMDGNVEPCYISTFLPAGNYKVIVEGEPDSYPHEYNLPVSIWTSDCFIGGKSAANGFTISSNETLNSDSKVNEDIKVFPIPAREIVIVEPEMDHTYGVKILDMSGTVIRAWNNLKGSNKLDIINIKKGIYIIEVKSLNRTLKRRIELN</sequence>
<evidence type="ECO:0000256" key="1">
    <source>
        <dbReference type="ARBA" id="ARBA00023157"/>
    </source>
</evidence>
<dbReference type="PANTHER" id="PTHR44170:SF6">
    <property type="entry name" value="CONTACTIN"/>
    <property type="match status" value="1"/>
</dbReference>
<dbReference type="InterPro" id="IPR003961">
    <property type="entry name" value="FN3_dom"/>
</dbReference>
<dbReference type="CDD" id="cd00063">
    <property type="entry name" value="FN3"/>
    <property type="match status" value="1"/>
</dbReference>
<dbReference type="SUPFAM" id="SSF49265">
    <property type="entry name" value="Fibronectin type III"/>
    <property type="match status" value="1"/>
</dbReference>
<dbReference type="Gene3D" id="2.60.40.10">
    <property type="entry name" value="Immunoglobulins"/>
    <property type="match status" value="1"/>
</dbReference>
<protein>
    <submittedName>
        <fullName evidence="4">Fibronectin type III domain-containing protein</fullName>
    </submittedName>
</protein>
<dbReference type="NCBIfam" id="TIGR04183">
    <property type="entry name" value="Por_Secre_tail"/>
    <property type="match status" value="1"/>
</dbReference>
<feature type="chain" id="PRO_5045286247" evidence="2">
    <location>
        <begin position="26"/>
        <end position="618"/>
    </location>
</feature>
<keyword evidence="2" id="KW-0732">Signal</keyword>
<evidence type="ECO:0000259" key="3">
    <source>
        <dbReference type="PROSITE" id="PS50853"/>
    </source>
</evidence>
<proteinExistence type="predicted"/>
<dbReference type="EMBL" id="JAHESD010000030">
    <property type="protein sequence ID" value="MBT1704375.1"/>
    <property type="molecule type" value="Genomic_DNA"/>
</dbReference>
<dbReference type="RefSeq" id="WP_254154331.1">
    <property type="nucleotide sequence ID" value="NZ_JAHESD010000030.1"/>
</dbReference>
<keyword evidence="5" id="KW-1185">Reference proteome</keyword>
<accession>A0ABS5VU57</accession>
<name>A0ABS5VU57_9BACT</name>
<comment type="caution">
    <text evidence="4">The sequence shown here is derived from an EMBL/GenBank/DDBJ whole genome shotgun (WGS) entry which is preliminary data.</text>
</comment>
<reference evidence="4 5" key="1">
    <citation type="submission" date="2021-05" db="EMBL/GenBank/DDBJ databases">
        <title>A Polyphasic approach of four new species of the genus Ohtaekwangia: Ohtaekwangia histidinii sp. nov., Ohtaekwangia cretensis sp. nov., Ohtaekwangia indiensis sp. nov., Ohtaekwangia reichenbachii sp. nov. from diverse environment.</title>
        <authorList>
            <person name="Octaviana S."/>
        </authorList>
    </citation>
    <scope>NUCLEOTIDE SEQUENCE [LARGE SCALE GENOMIC DNA]</scope>
    <source>
        <strain evidence="4 5">PWU20</strain>
    </source>
</reference>
<dbReference type="InterPro" id="IPR013783">
    <property type="entry name" value="Ig-like_fold"/>
</dbReference>